<dbReference type="PROSITE" id="PS00065">
    <property type="entry name" value="D_2_HYDROXYACID_DH_1"/>
    <property type="match status" value="1"/>
</dbReference>
<dbReference type="PANTHER" id="PTHR43026">
    <property type="entry name" value="2-HYDROXYACID DEHYDROGENASE HOMOLOG 1-RELATED"/>
    <property type="match status" value="1"/>
</dbReference>
<dbReference type="SUPFAM" id="SSF52283">
    <property type="entry name" value="Formate/glycerate dehydrogenase catalytic domain-like"/>
    <property type="match status" value="1"/>
</dbReference>
<gene>
    <name evidence="7" type="ORF">SAMN05444340_11311</name>
</gene>
<evidence type="ECO:0000259" key="6">
    <source>
        <dbReference type="Pfam" id="PF02826"/>
    </source>
</evidence>
<dbReference type="GO" id="GO:0051287">
    <property type="term" value="F:NAD binding"/>
    <property type="evidence" value="ECO:0007669"/>
    <property type="project" value="InterPro"/>
</dbReference>
<name>A0A1H3LHS1_9RHOB</name>
<feature type="domain" description="D-isomer specific 2-hydroxyacid dehydrogenase catalytic" evidence="5">
    <location>
        <begin position="4"/>
        <end position="327"/>
    </location>
</feature>
<evidence type="ECO:0000256" key="1">
    <source>
        <dbReference type="ARBA" id="ARBA00005854"/>
    </source>
</evidence>
<dbReference type="InterPro" id="IPR006140">
    <property type="entry name" value="D-isomer_DH_NAD-bd"/>
</dbReference>
<accession>A0A1H3LHS1</accession>
<keyword evidence="2 4" id="KW-0560">Oxidoreductase</keyword>
<evidence type="ECO:0000313" key="7">
    <source>
        <dbReference type="EMBL" id="SDY63840.1"/>
    </source>
</evidence>
<organism evidence="7 8">
    <name type="scientific">Citreimonas salinaria</name>
    <dbReference type="NCBI Taxonomy" id="321339"/>
    <lineage>
        <taxon>Bacteria</taxon>
        <taxon>Pseudomonadati</taxon>
        <taxon>Pseudomonadota</taxon>
        <taxon>Alphaproteobacteria</taxon>
        <taxon>Rhodobacterales</taxon>
        <taxon>Roseobacteraceae</taxon>
        <taxon>Citreimonas</taxon>
    </lineage>
</organism>
<keyword evidence="3" id="KW-0520">NAD</keyword>
<sequence length="333" mass="35541">MRVTVFSTKPYDERYLKTANGGAHDLIFLDMRLSPKTAPLANGGDAVCAFVNDDLGPDVVGELARSGIRFVALRSAGFNHVDLAAAASAGIAIGRVPAYSPHAVAEHTLALILTLDRKLHRAYNRVREGNFALDGLLGFDLHGKTVGIIGTGQIGGIVARILKGFGCELLAYDPNENPACLDLGVRYVTLDELLGQSDIVTLQCPLTPQTHHLIDAEAIARMKPGVMLINTSRGAVIDTTALIAGLKDGTIGSVGLDVYEEEADLFFEDQSQTFIRDDVFARLLTFPNVLVTGHQGFFTHEALTAIARTTVDNISAFERDGAPVHPVPMPAGG</sequence>
<proteinExistence type="inferred from homology"/>
<dbReference type="InterPro" id="IPR029752">
    <property type="entry name" value="D-isomer_DH_CS1"/>
</dbReference>
<dbReference type="CDD" id="cd12183">
    <property type="entry name" value="LDH_like_2"/>
    <property type="match status" value="1"/>
</dbReference>
<dbReference type="InterPro" id="IPR029753">
    <property type="entry name" value="D-isomer_DH_CS"/>
</dbReference>
<dbReference type="OrthoDB" id="9793626at2"/>
<evidence type="ECO:0000256" key="2">
    <source>
        <dbReference type="ARBA" id="ARBA00023002"/>
    </source>
</evidence>
<dbReference type="AlphaFoldDB" id="A0A1H3LHS1"/>
<protein>
    <submittedName>
        <fullName evidence="7">D-lactate dehydrogenase</fullName>
    </submittedName>
</protein>
<dbReference type="SUPFAM" id="SSF51735">
    <property type="entry name" value="NAD(P)-binding Rossmann-fold domains"/>
    <property type="match status" value="1"/>
</dbReference>
<evidence type="ECO:0000313" key="8">
    <source>
        <dbReference type="Proteomes" id="UP000199286"/>
    </source>
</evidence>
<dbReference type="InterPro" id="IPR006139">
    <property type="entry name" value="D-isomer_2_OHA_DH_cat_dom"/>
</dbReference>
<dbReference type="InterPro" id="IPR036291">
    <property type="entry name" value="NAD(P)-bd_dom_sf"/>
</dbReference>
<dbReference type="EMBL" id="FNPF01000013">
    <property type="protein sequence ID" value="SDY63840.1"/>
    <property type="molecule type" value="Genomic_DNA"/>
</dbReference>
<keyword evidence="8" id="KW-1185">Reference proteome</keyword>
<feature type="domain" description="D-isomer specific 2-hydroxyacid dehydrogenase NAD-binding" evidence="6">
    <location>
        <begin position="109"/>
        <end position="296"/>
    </location>
</feature>
<dbReference type="Pfam" id="PF00389">
    <property type="entry name" value="2-Hacid_dh"/>
    <property type="match status" value="1"/>
</dbReference>
<dbReference type="InterPro" id="IPR058205">
    <property type="entry name" value="D-LDH-like"/>
</dbReference>
<evidence type="ECO:0000259" key="5">
    <source>
        <dbReference type="Pfam" id="PF00389"/>
    </source>
</evidence>
<dbReference type="Proteomes" id="UP000199286">
    <property type="component" value="Unassembled WGS sequence"/>
</dbReference>
<dbReference type="RefSeq" id="WP_089884237.1">
    <property type="nucleotide sequence ID" value="NZ_FNPF01000013.1"/>
</dbReference>
<dbReference type="Gene3D" id="3.40.50.720">
    <property type="entry name" value="NAD(P)-binding Rossmann-like Domain"/>
    <property type="match status" value="2"/>
</dbReference>
<dbReference type="STRING" id="321339.SAMN05444340_11311"/>
<reference evidence="7 8" key="1">
    <citation type="submission" date="2016-10" db="EMBL/GenBank/DDBJ databases">
        <authorList>
            <person name="de Groot N.N."/>
        </authorList>
    </citation>
    <scope>NUCLEOTIDE SEQUENCE [LARGE SCALE GENOMIC DNA]</scope>
    <source>
        <strain evidence="7 8">DSM 26880</strain>
    </source>
</reference>
<dbReference type="GO" id="GO:0008720">
    <property type="term" value="F:D-lactate dehydrogenase (NAD+) activity"/>
    <property type="evidence" value="ECO:0007669"/>
    <property type="project" value="TreeGrafter"/>
</dbReference>
<dbReference type="Pfam" id="PF02826">
    <property type="entry name" value="2-Hacid_dh_C"/>
    <property type="match status" value="1"/>
</dbReference>
<dbReference type="PROSITE" id="PS00671">
    <property type="entry name" value="D_2_HYDROXYACID_DH_3"/>
    <property type="match status" value="1"/>
</dbReference>
<comment type="similarity">
    <text evidence="1 4">Belongs to the D-isomer specific 2-hydroxyacid dehydrogenase family.</text>
</comment>
<evidence type="ECO:0000256" key="3">
    <source>
        <dbReference type="ARBA" id="ARBA00023027"/>
    </source>
</evidence>
<dbReference type="PANTHER" id="PTHR43026:SF1">
    <property type="entry name" value="2-HYDROXYACID DEHYDROGENASE HOMOLOG 1-RELATED"/>
    <property type="match status" value="1"/>
</dbReference>
<evidence type="ECO:0000256" key="4">
    <source>
        <dbReference type="RuleBase" id="RU003719"/>
    </source>
</evidence>